<organism evidence="1 2">
    <name type="scientific">Triparma strigata</name>
    <dbReference type="NCBI Taxonomy" id="1606541"/>
    <lineage>
        <taxon>Eukaryota</taxon>
        <taxon>Sar</taxon>
        <taxon>Stramenopiles</taxon>
        <taxon>Ochrophyta</taxon>
        <taxon>Bolidophyceae</taxon>
        <taxon>Parmales</taxon>
        <taxon>Triparmaceae</taxon>
        <taxon>Triparma</taxon>
    </lineage>
</organism>
<sequence>MSNQPPFFSLYNSGLGPFSLVAIDFDKTYVGVHTQGRWAGSAEELAKTVKPFFVSLIKQAIAQKVVVAIVTSSMQVALITKVLVLSLGPSLSKKVIVKGMDDTWTVPLYQALDSNWQKVLQWRMKPTNKKKQGKIDHFISLAYTSSKKKPIVPEQILYFDDDPTCVLAGRSNGFHAFQVRDSFNGVNVLRDYVASGGALPSVVNVSNSSGACCIR</sequence>
<dbReference type="EMBL" id="BRXY01000217">
    <property type="protein sequence ID" value="GMH78136.1"/>
    <property type="molecule type" value="Genomic_DNA"/>
</dbReference>
<dbReference type="Proteomes" id="UP001165085">
    <property type="component" value="Unassembled WGS sequence"/>
</dbReference>
<dbReference type="SUPFAM" id="SSF56784">
    <property type="entry name" value="HAD-like"/>
    <property type="match status" value="1"/>
</dbReference>
<dbReference type="OrthoDB" id="10054414at2759"/>
<dbReference type="InterPro" id="IPR036412">
    <property type="entry name" value="HAD-like_sf"/>
</dbReference>
<dbReference type="AlphaFoldDB" id="A0A9W7AX38"/>
<name>A0A9W7AX38_9STRA</name>
<keyword evidence="2" id="KW-1185">Reference proteome</keyword>
<accession>A0A9W7AX38</accession>
<evidence type="ECO:0000313" key="1">
    <source>
        <dbReference type="EMBL" id="GMH78136.1"/>
    </source>
</evidence>
<proteinExistence type="predicted"/>
<gene>
    <name evidence="1" type="ORF">TrST_g12741</name>
</gene>
<comment type="caution">
    <text evidence="1">The sequence shown here is derived from an EMBL/GenBank/DDBJ whole genome shotgun (WGS) entry which is preliminary data.</text>
</comment>
<evidence type="ECO:0000313" key="2">
    <source>
        <dbReference type="Proteomes" id="UP001165085"/>
    </source>
</evidence>
<reference evidence="2" key="1">
    <citation type="journal article" date="2023" name="Commun. Biol.">
        <title>Genome analysis of Parmales, the sister group of diatoms, reveals the evolutionary specialization of diatoms from phago-mixotrophs to photoautotrophs.</title>
        <authorList>
            <person name="Ban H."/>
            <person name="Sato S."/>
            <person name="Yoshikawa S."/>
            <person name="Yamada K."/>
            <person name="Nakamura Y."/>
            <person name="Ichinomiya M."/>
            <person name="Sato N."/>
            <person name="Blanc-Mathieu R."/>
            <person name="Endo H."/>
            <person name="Kuwata A."/>
            <person name="Ogata H."/>
        </authorList>
    </citation>
    <scope>NUCLEOTIDE SEQUENCE [LARGE SCALE GENOMIC DNA]</scope>
    <source>
        <strain evidence="2">NIES 3701</strain>
    </source>
</reference>
<protein>
    <submittedName>
        <fullName evidence="1">Uncharacterized protein</fullName>
    </submittedName>
</protein>